<reference evidence="1 2" key="1">
    <citation type="journal article" date="2022" name="Nat. Microbiol.">
        <title>Three families of Asgard archaeal viruses identified in metagenome-assembled genomes.</title>
        <authorList>
            <person name="Medvedeva S."/>
            <person name="Sun J."/>
            <person name="Yutin N."/>
            <person name="Koonin E.V."/>
            <person name="Nunoura T."/>
            <person name="Rinke C."/>
            <person name="Krupovic M."/>
        </authorList>
    </citation>
    <scope>NUCLEOTIDE SEQUENCE [LARGE SCALE GENOMIC DNA]</scope>
    <source>
        <strain evidence="1">VerdaV4</strain>
    </source>
</reference>
<dbReference type="GeneID" id="80402151"/>
<sequence>MISLKEFKDFELKIPENIKEIREHYYQYLEYKKILMEEIKENE</sequence>
<evidence type="ECO:0000313" key="1">
    <source>
        <dbReference type="EMBL" id="BDI54996.1"/>
    </source>
</evidence>
<keyword evidence="2" id="KW-1185">Reference proteome</keyword>
<dbReference type="Proteomes" id="UP001162249">
    <property type="component" value="Segment"/>
</dbReference>
<dbReference type="KEGG" id="vg:80402151"/>
<dbReference type="RefSeq" id="YP_010772439.1">
    <property type="nucleotide sequence ID" value="NC_074643.1"/>
</dbReference>
<accession>A0AA35G9T7</accession>
<organism evidence="1 2">
    <name type="scientific">Lokiarchaeia virus VerdaV4</name>
    <dbReference type="NCBI Taxonomy" id="3070172"/>
    <lineage>
        <taxon>Viruses</taxon>
        <taxon>Duplodnaviria</taxon>
        <taxon>Heunggongvirae</taxon>
        <taxon>Uroviricota</taxon>
        <taxon>Caudoviricetes</taxon>
        <taxon>Verdandiviridae</taxon>
        <taxon>Dolusvirus</taxon>
        <taxon>Dolusvirus pacificense</taxon>
    </lineage>
</organism>
<protein>
    <submittedName>
        <fullName evidence="1">Uncharacterized protein</fullName>
    </submittedName>
</protein>
<evidence type="ECO:0000313" key="2">
    <source>
        <dbReference type="Proteomes" id="UP001162249"/>
    </source>
</evidence>
<dbReference type="EMBL" id="LC711080">
    <property type="protein sequence ID" value="BDI54996.1"/>
    <property type="molecule type" value="Genomic_DNA"/>
</dbReference>
<proteinExistence type="predicted"/>
<name>A0AA35G9T7_9CAUD</name>